<dbReference type="SUPFAM" id="SSF51905">
    <property type="entry name" value="FAD/NAD(P)-binding domain"/>
    <property type="match status" value="1"/>
</dbReference>
<gene>
    <name evidence="5" type="ORF">J4573_44605</name>
</gene>
<reference evidence="5" key="1">
    <citation type="submission" date="2021-03" db="EMBL/GenBank/DDBJ databases">
        <authorList>
            <person name="Kanchanasin P."/>
            <person name="Saeng-In P."/>
            <person name="Phongsopitanun W."/>
            <person name="Yuki M."/>
            <person name="Kudo T."/>
            <person name="Ohkuma M."/>
            <person name="Tanasupawat S."/>
        </authorList>
    </citation>
    <scope>NUCLEOTIDE SEQUENCE</scope>
    <source>
        <strain evidence="5">GKU 128</strain>
    </source>
</reference>
<evidence type="ECO:0000313" key="6">
    <source>
        <dbReference type="Proteomes" id="UP000669179"/>
    </source>
</evidence>
<dbReference type="Proteomes" id="UP000669179">
    <property type="component" value="Unassembled WGS sequence"/>
</dbReference>
<dbReference type="PANTHER" id="PTHR43004">
    <property type="entry name" value="TRK SYSTEM POTASSIUM UPTAKE PROTEIN"/>
    <property type="match status" value="1"/>
</dbReference>
<dbReference type="PANTHER" id="PTHR43004:SF19">
    <property type="entry name" value="BINDING MONOOXYGENASE, PUTATIVE (JCVI)-RELATED"/>
    <property type="match status" value="1"/>
</dbReference>
<name>A0A939PSE3_9ACTN</name>
<evidence type="ECO:0000256" key="2">
    <source>
        <dbReference type="ARBA" id="ARBA00022630"/>
    </source>
</evidence>
<dbReference type="Gene3D" id="3.50.50.60">
    <property type="entry name" value="FAD/NAD(P)-binding domain"/>
    <property type="match status" value="1"/>
</dbReference>
<comment type="cofactor">
    <cofactor evidence="1">
        <name>FAD</name>
        <dbReference type="ChEBI" id="CHEBI:57692"/>
    </cofactor>
</comment>
<keyword evidence="3" id="KW-0274">FAD</keyword>
<organism evidence="5 6">
    <name type="scientific">Actinomadura barringtoniae</name>
    <dbReference type="NCBI Taxonomy" id="1427535"/>
    <lineage>
        <taxon>Bacteria</taxon>
        <taxon>Bacillati</taxon>
        <taxon>Actinomycetota</taxon>
        <taxon>Actinomycetes</taxon>
        <taxon>Streptosporangiales</taxon>
        <taxon>Thermomonosporaceae</taxon>
        <taxon>Actinomadura</taxon>
    </lineage>
</organism>
<dbReference type="InterPro" id="IPR036188">
    <property type="entry name" value="FAD/NAD-bd_sf"/>
</dbReference>
<dbReference type="EMBL" id="JAGEOJ010000025">
    <property type="protein sequence ID" value="MBO2454234.1"/>
    <property type="molecule type" value="Genomic_DNA"/>
</dbReference>
<evidence type="ECO:0000256" key="1">
    <source>
        <dbReference type="ARBA" id="ARBA00001974"/>
    </source>
</evidence>
<evidence type="ECO:0000256" key="3">
    <source>
        <dbReference type="ARBA" id="ARBA00022827"/>
    </source>
</evidence>
<dbReference type="InterPro" id="IPR002938">
    <property type="entry name" value="FAD-bd"/>
</dbReference>
<sequence>MHSPAGGQGLNLGLQDAFNLGWKLAAALKGNLALLDTYHAERHPVGAAVLANTRAQGVLMVPDEDVGALRTIVGELLKIPEANRYLAGMLSGLDIRYDLPGRHPVVGSRMPGLEPSVLHAGQAVVLELGAERRYGGVHHARGDLDVDAVLLRPDGHVGWVDDGFEPLEAALTRWT</sequence>
<dbReference type="Gene3D" id="3.40.30.120">
    <property type="match status" value="1"/>
</dbReference>
<feature type="domain" description="FAD-binding" evidence="4">
    <location>
        <begin position="1"/>
        <end position="52"/>
    </location>
</feature>
<dbReference type="Pfam" id="PF21274">
    <property type="entry name" value="Rng_hyd_C"/>
    <property type="match status" value="1"/>
</dbReference>
<keyword evidence="6" id="KW-1185">Reference proteome</keyword>
<dbReference type="AlphaFoldDB" id="A0A939PSE3"/>
<dbReference type="InterPro" id="IPR050641">
    <property type="entry name" value="RIFMO-like"/>
</dbReference>
<dbReference type="GO" id="GO:0071949">
    <property type="term" value="F:FAD binding"/>
    <property type="evidence" value="ECO:0007669"/>
    <property type="project" value="InterPro"/>
</dbReference>
<keyword evidence="5" id="KW-0503">Monooxygenase</keyword>
<comment type="caution">
    <text evidence="5">The sequence shown here is derived from an EMBL/GenBank/DDBJ whole genome shotgun (WGS) entry which is preliminary data.</text>
</comment>
<keyword evidence="2" id="KW-0285">Flavoprotein</keyword>
<dbReference type="PRINTS" id="PR00420">
    <property type="entry name" value="RNGMNOXGNASE"/>
</dbReference>
<proteinExistence type="predicted"/>
<dbReference type="GO" id="GO:0016709">
    <property type="term" value="F:oxidoreductase activity, acting on paired donors, with incorporation or reduction of molecular oxygen, NAD(P)H as one donor, and incorporation of one atom of oxygen"/>
    <property type="evidence" value="ECO:0007669"/>
    <property type="project" value="UniProtKB-ARBA"/>
</dbReference>
<dbReference type="Pfam" id="PF01494">
    <property type="entry name" value="FAD_binding_3"/>
    <property type="match status" value="1"/>
</dbReference>
<protein>
    <submittedName>
        <fullName evidence="5">FAD-dependent monooxygenase</fullName>
    </submittedName>
</protein>
<evidence type="ECO:0000259" key="4">
    <source>
        <dbReference type="Pfam" id="PF01494"/>
    </source>
</evidence>
<evidence type="ECO:0000313" key="5">
    <source>
        <dbReference type="EMBL" id="MBO2454234.1"/>
    </source>
</evidence>
<keyword evidence="5" id="KW-0560">Oxidoreductase</keyword>
<accession>A0A939PSE3</accession>